<dbReference type="Proteomes" id="UP001158067">
    <property type="component" value="Unassembled WGS sequence"/>
</dbReference>
<protein>
    <submittedName>
        <fullName evidence="2">Uncharacterized protein</fullName>
    </submittedName>
</protein>
<gene>
    <name evidence="2" type="ORF">SAMN06265222_10232</name>
</gene>
<evidence type="ECO:0000256" key="1">
    <source>
        <dbReference type="SAM" id="MobiDB-lite"/>
    </source>
</evidence>
<sequence>MNQPQQSTETRKSASKGTALGLLLCTSLATLVTATGCSYYGNALCSAVSPYEQIGCEGITEFKARVRARSIWGSKYAKCYAKHSNVRDIRTGFVDGFVETCMGGSGCPPLFAPNGGCGLGVREPCAAAWFQGYPLGAAAAESCGCGRNLRNGRVNPALFTCQPGCNAGCEVCADPAPCTSCGEPAAACGCGHSHATPAPAIHGSTSSTLPHVAPGETIVPGSIEMQYQEHSPSPSDVMHEAPQAAPVPAPTPDHSAQAEVSSEPALVQLAMPTNWAIIGEEAQATEQPSIYTQPVTMNLSDESISTSKASLVVRPAAIKQAINSH</sequence>
<organism evidence="2 3">
    <name type="scientific">Neorhodopirellula lusitana</name>
    <dbReference type="NCBI Taxonomy" id="445327"/>
    <lineage>
        <taxon>Bacteria</taxon>
        <taxon>Pseudomonadati</taxon>
        <taxon>Planctomycetota</taxon>
        <taxon>Planctomycetia</taxon>
        <taxon>Pirellulales</taxon>
        <taxon>Pirellulaceae</taxon>
        <taxon>Neorhodopirellula</taxon>
    </lineage>
</organism>
<proteinExistence type="predicted"/>
<feature type="region of interest" description="Disordered" evidence="1">
    <location>
        <begin position="227"/>
        <end position="256"/>
    </location>
</feature>
<evidence type="ECO:0000313" key="2">
    <source>
        <dbReference type="EMBL" id="SMP45929.1"/>
    </source>
</evidence>
<reference evidence="2 3" key="1">
    <citation type="submission" date="2017-05" db="EMBL/GenBank/DDBJ databases">
        <authorList>
            <person name="Varghese N."/>
            <person name="Submissions S."/>
        </authorList>
    </citation>
    <scope>NUCLEOTIDE SEQUENCE [LARGE SCALE GENOMIC DNA]</scope>
    <source>
        <strain evidence="2 3">DSM 25457</strain>
    </source>
</reference>
<accession>A0ABY1PX72</accession>
<name>A0ABY1PX72_9BACT</name>
<keyword evidence="3" id="KW-1185">Reference proteome</keyword>
<dbReference type="EMBL" id="FXUG01000002">
    <property type="protein sequence ID" value="SMP45929.1"/>
    <property type="molecule type" value="Genomic_DNA"/>
</dbReference>
<dbReference type="RefSeq" id="WP_283431374.1">
    <property type="nucleotide sequence ID" value="NZ_FXUG01000002.1"/>
</dbReference>
<evidence type="ECO:0000313" key="3">
    <source>
        <dbReference type="Proteomes" id="UP001158067"/>
    </source>
</evidence>
<comment type="caution">
    <text evidence="2">The sequence shown here is derived from an EMBL/GenBank/DDBJ whole genome shotgun (WGS) entry which is preliminary data.</text>
</comment>